<evidence type="ECO:0000313" key="15">
    <source>
        <dbReference type="Proteomes" id="UP000283374"/>
    </source>
</evidence>
<dbReference type="Gene3D" id="1.10.287.130">
    <property type="match status" value="1"/>
</dbReference>
<name>A0A413RIM2_9CELL</name>
<dbReference type="PANTHER" id="PTHR45436:SF5">
    <property type="entry name" value="SENSOR HISTIDINE KINASE TRCS"/>
    <property type="match status" value="1"/>
</dbReference>
<dbReference type="Proteomes" id="UP000283374">
    <property type="component" value="Unassembled WGS sequence"/>
</dbReference>
<feature type="domain" description="HAMP" evidence="13">
    <location>
        <begin position="180"/>
        <end position="233"/>
    </location>
</feature>
<dbReference type="Pfam" id="PF02518">
    <property type="entry name" value="HATPase_c"/>
    <property type="match status" value="1"/>
</dbReference>
<evidence type="ECO:0000256" key="9">
    <source>
        <dbReference type="ARBA" id="ARBA00023012"/>
    </source>
</evidence>
<dbReference type="PROSITE" id="PS50885">
    <property type="entry name" value="HAMP"/>
    <property type="match status" value="1"/>
</dbReference>
<evidence type="ECO:0000256" key="6">
    <source>
        <dbReference type="ARBA" id="ARBA00022692"/>
    </source>
</evidence>
<accession>A0A413RIM2</accession>
<dbReference type="GO" id="GO:0005886">
    <property type="term" value="C:plasma membrane"/>
    <property type="evidence" value="ECO:0007669"/>
    <property type="project" value="UniProtKB-SubCell"/>
</dbReference>
<evidence type="ECO:0000256" key="4">
    <source>
        <dbReference type="ARBA" id="ARBA00022553"/>
    </source>
</evidence>
<proteinExistence type="predicted"/>
<keyword evidence="6 11" id="KW-0812">Transmembrane</keyword>
<comment type="catalytic activity">
    <reaction evidence="1">
        <text>ATP + protein L-histidine = ADP + protein N-phospho-L-histidine.</text>
        <dbReference type="EC" id="2.7.13.3"/>
    </reaction>
</comment>
<comment type="caution">
    <text evidence="14">The sequence shown here is derived from an EMBL/GenBank/DDBJ whole genome shotgun (WGS) entry which is preliminary data.</text>
</comment>
<dbReference type="SMART" id="SM00304">
    <property type="entry name" value="HAMP"/>
    <property type="match status" value="1"/>
</dbReference>
<keyword evidence="5" id="KW-0808">Transferase</keyword>
<comment type="subcellular location">
    <subcellularLocation>
        <location evidence="2">Cell membrane</location>
    </subcellularLocation>
</comment>
<reference evidence="14 15" key="1">
    <citation type="submission" date="2018-08" db="EMBL/GenBank/DDBJ databases">
        <title>Cellulomonas rhizosphaerae sp. nov., a novel actinomycete isolated from soil.</title>
        <authorList>
            <person name="Tian Y."/>
        </authorList>
    </citation>
    <scope>NUCLEOTIDE SEQUENCE [LARGE SCALE GENOMIC DNA]</scope>
    <source>
        <strain evidence="14 15">NEAU-TCZ24</strain>
    </source>
</reference>
<dbReference type="EC" id="2.7.13.3" evidence="3"/>
<evidence type="ECO:0000256" key="8">
    <source>
        <dbReference type="ARBA" id="ARBA00022989"/>
    </source>
</evidence>
<keyword evidence="4" id="KW-0597">Phosphoprotein</keyword>
<dbReference type="InterPro" id="IPR004358">
    <property type="entry name" value="Sig_transdc_His_kin-like_C"/>
</dbReference>
<evidence type="ECO:0000256" key="10">
    <source>
        <dbReference type="ARBA" id="ARBA00023136"/>
    </source>
</evidence>
<evidence type="ECO:0000256" key="5">
    <source>
        <dbReference type="ARBA" id="ARBA00022679"/>
    </source>
</evidence>
<dbReference type="Pfam" id="PF00672">
    <property type="entry name" value="HAMP"/>
    <property type="match status" value="1"/>
</dbReference>
<dbReference type="Gene3D" id="3.30.565.10">
    <property type="entry name" value="Histidine kinase-like ATPase, C-terminal domain"/>
    <property type="match status" value="1"/>
</dbReference>
<dbReference type="SMART" id="SM00387">
    <property type="entry name" value="HATPase_c"/>
    <property type="match status" value="1"/>
</dbReference>
<protein>
    <recommendedName>
        <fullName evidence="3">histidine kinase</fullName>
        <ecNumber evidence="3">2.7.13.3</ecNumber>
    </recommendedName>
</protein>
<evidence type="ECO:0000313" key="14">
    <source>
        <dbReference type="EMBL" id="RHA38190.1"/>
    </source>
</evidence>
<dbReference type="EMBL" id="QWKP01000216">
    <property type="protein sequence ID" value="RHA38190.1"/>
    <property type="molecule type" value="Genomic_DNA"/>
</dbReference>
<dbReference type="InterPro" id="IPR003594">
    <property type="entry name" value="HATPase_dom"/>
</dbReference>
<dbReference type="CDD" id="cd00075">
    <property type="entry name" value="HATPase"/>
    <property type="match status" value="1"/>
</dbReference>
<keyword evidence="15" id="KW-1185">Reference proteome</keyword>
<organism evidence="14 15">
    <name type="scientific">Cellulomonas rhizosphaerae</name>
    <dbReference type="NCBI Taxonomy" id="2293719"/>
    <lineage>
        <taxon>Bacteria</taxon>
        <taxon>Bacillati</taxon>
        <taxon>Actinomycetota</taxon>
        <taxon>Actinomycetes</taxon>
        <taxon>Micrococcales</taxon>
        <taxon>Cellulomonadaceae</taxon>
        <taxon>Cellulomonas</taxon>
    </lineage>
</organism>
<dbReference type="GO" id="GO:0000155">
    <property type="term" value="F:phosphorelay sensor kinase activity"/>
    <property type="evidence" value="ECO:0007669"/>
    <property type="project" value="InterPro"/>
</dbReference>
<dbReference type="SUPFAM" id="SSF47384">
    <property type="entry name" value="Homodimeric domain of signal transducing histidine kinase"/>
    <property type="match status" value="1"/>
</dbReference>
<dbReference type="CDD" id="cd00082">
    <property type="entry name" value="HisKA"/>
    <property type="match status" value="1"/>
</dbReference>
<evidence type="ECO:0000259" key="13">
    <source>
        <dbReference type="PROSITE" id="PS50885"/>
    </source>
</evidence>
<feature type="transmembrane region" description="Helical" evidence="11">
    <location>
        <begin position="155"/>
        <end position="179"/>
    </location>
</feature>
<dbReference type="InterPro" id="IPR036890">
    <property type="entry name" value="HATPase_C_sf"/>
</dbReference>
<keyword evidence="8 11" id="KW-1133">Transmembrane helix</keyword>
<dbReference type="InterPro" id="IPR036097">
    <property type="entry name" value="HisK_dim/P_sf"/>
</dbReference>
<dbReference type="PROSITE" id="PS50109">
    <property type="entry name" value="HIS_KIN"/>
    <property type="match status" value="1"/>
</dbReference>
<evidence type="ECO:0000256" key="3">
    <source>
        <dbReference type="ARBA" id="ARBA00012438"/>
    </source>
</evidence>
<evidence type="ECO:0000256" key="2">
    <source>
        <dbReference type="ARBA" id="ARBA00004236"/>
    </source>
</evidence>
<dbReference type="OrthoDB" id="9786919at2"/>
<evidence type="ECO:0000256" key="11">
    <source>
        <dbReference type="SAM" id="Phobius"/>
    </source>
</evidence>
<dbReference type="InterPro" id="IPR003660">
    <property type="entry name" value="HAMP_dom"/>
</dbReference>
<dbReference type="Pfam" id="PF00512">
    <property type="entry name" value="HisKA"/>
    <property type="match status" value="1"/>
</dbReference>
<keyword evidence="7" id="KW-0418">Kinase</keyword>
<dbReference type="SUPFAM" id="SSF55874">
    <property type="entry name" value="ATPase domain of HSP90 chaperone/DNA topoisomerase II/histidine kinase"/>
    <property type="match status" value="1"/>
</dbReference>
<gene>
    <name evidence="14" type="ORF">D1825_14925</name>
</gene>
<keyword evidence="10 11" id="KW-0472">Membrane</keyword>
<dbReference type="PRINTS" id="PR00344">
    <property type="entry name" value="BCTRLSENSOR"/>
</dbReference>
<evidence type="ECO:0000256" key="7">
    <source>
        <dbReference type="ARBA" id="ARBA00022777"/>
    </source>
</evidence>
<dbReference type="SUPFAM" id="SSF158472">
    <property type="entry name" value="HAMP domain-like"/>
    <property type="match status" value="1"/>
</dbReference>
<dbReference type="PANTHER" id="PTHR45436">
    <property type="entry name" value="SENSOR HISTIDINE KINASE YKOH"/>
    <property type="match status" value="1"/>
</dbReference>
<keyword evidence="9" id="KW-0902">Two-component regulatory system</keyword>
<dbReference type="AlphaFoldDB" id="A0A413RIM2"/>
<dbReference type="SMART" id="SM00388">
    <property type="entry name" value="HisKA"/>
    <property type="match status" value="1"/>
</dbReference>
<feature type="domain" description="Histidine kinase" evidence="12">
    <location>
        <begin position="241"/>
        <end position="431"/>
    </location>
</feature>
<dbReference type="InterPro" id="IPR050428">
    <property type="entry name" value="TCS_sensor_his_kinase"/>
</dbReference>
<dbReference type="InterPro" id="IPR005467">
    <property type="entry name" value="His_kinase_dom"/>
</dbReference>
<evidence type="ECO:0000256" key="1">
    <source>
        <dbReference type="ARBA" id="ARBA00000085"/>
    </source>
</evidence>
<dbReference type="RefSeq" id="WP_118768203.1">
    <property type="nucleotide sequence ID" value="NZ_QWKP01000216.1"/>
</dbReference>
<dbReference type="InterPro" id="IPR003661">
    <property type="entry name" value="HisK_dim/P_dom"/>
</dbReference>
<sequence>MGRWSLRARLTVVTAALLCVALVVGAVALTTVLSRSRIAALDDVVTPRASTVAALAADDRLPAALPVEQPGEIVQLLDASGHVLASSTSASRTLPVLPADVVADLGRRSPWVGSTSDSAYDEQARVAVRTTTWQGEPATVVATVPLGEVRSLLRALTVALLVVVPLLTALLAAAIWFALGRALTPVEQLRRAAAQVAVSGGPGSLPVPAADDELGALARTLNEMLDRLETAAARQRTFVADAAHELRSPIASLRAAVDVARAHPGSYAPDELAADLDGDLARMQALVDDLLLLARVGSASHGRSTVDLAALAASVGAVEVVGSGSAVVDADAVGRVLRNLVDNATRHASSRVLVTVAPGSVTVDDDGSGVAAADRERVFERFVRLDEAREREAGGSGLGLAIAREIARDQGGDVTLADSPLGGLRAVLTLS</sequence>
<dbReference type="CDD" id="cd06225">
    <property type="entry name" value="HAMP"/>
    <property type="match status" value="1"/>
</dbReference>
<evidence type="ECO:0000259" key="12">
    <source>
        <dbReference type="PROSITE" id="PS50109"/>
    </source>
</evidence>